<dbReference type="Gene3D" id="3.10.450.50">
    <property type="match status" value="1"/>
</dbReference>
<dbReference type="SUPFAM" id="SSF54427">
    <property type="entry name" value="NTF2-like"/>
    <property type="match status" value="1"/>
</dbReference>
<dbReference type="eggNOG" id="COG4922">
    <property type="taxonomic scope" value="Bacteria"/>
</dbReference>
<gene>
    <name evidence="2" type="ORF">IMCC14465_18610</name>
</gene>
<sequence>MSENMNSVVSDILGSEGDGLADDIMVSAVENYVKHFNNGDYEGVANLYAETATVEDPIGTPIKNGKDEIREFYKMSTQLGAKLALSGPVRVVANRAAFAFSVTTQSPQGNVQVDVIDTFKFDAEGKVTEMCAYWGQSNVKM</sequence>
<name>J9A210_9PROT</name>
<evidence type="ECO:0000259" key="1">
    <source>
        <dbReference type="Pfam" id="PF12680"/>
    </source>
</evidence>
<organism evidence="2 3">
    <name type="scientific">alpha proteobacterium IMCC14465</name>
    <dbReference type="NCBI Taxonomy" id="1220535"/>
    <lineage>
        <taxon>Bacteria</taxon>
        <taxon>Pseudomonadati</taxon>
        <taxon>Pseudomonadota</taxon>
        <taxon>Alphaproteobacteria</taxon>
        <taxon>PS1 clade</taxon>
    </lineage>
</organism>
<dbReference type="STRING" id="1220535.IMCC14465_18610"/>
<dbReference type="Proteomes" id="UP000004836">
    <property type="component" value="Unassembled WGS sequence"/>
</dbReference>
<dbReference type="Pfam" id="PF12680">
    <property type="entry name" value="SnoaL_2"/>
    <property type="match status" value="1"/>
</dbReference>
<keyword evidence="3" id="KW-1185">Reference proteome</keyword>
<evidence type="ECO:0000313" key="3">
    <source>
        <dbReference type="Proteomes" id="UP000004836"/>
    </source>
</evidence>
<feature type="domain" description="SnoaL-like" evidence="1">
    <location>
        <begin position="29"/>
        <end position="130"/>
    </location>
</feature>
<evidence type="ECO:0000313" key="2">
    <source>
        <dbReference type="EMBL" id="EJW20375.1"/>
    </source>
</evidence>
<reference evidence="2 3" key="1">
    <citation type="journal article" date="2012" name="J. Bacteriol.">
        <title>Genome Sequence of Strain IMCC14465, Isolated from the East Sea, Belonging to the PS1 Clade of Alphaproteobacteria.</title>
        <authorList>
            <person name="Yang S.J."/>
            <person name="Kang I."/>
            <person name="Cho J.C."/>
        </authorList>
    </citation>
    <scope>NUCLEOTIDE SEQUENCE [LARGE SCALE GENOMIC DNA]</scope>
    <source>
        <strain evidence="2 3">IMCC14465</strain>
    </source>
</reference>
<dbReference type="AlphaFoldDB" id="J9A210"/>
<comment type="caution">
    <text evidence="2">The sequence shown here is derived from an EMBL/GenBank/DDBJ whole genome shotgun (WGS) entry which is preliminary data.</text>
</comment>
<proteinExistence type="predicted"/>
<dbReference type="InterPro" id="IPR032710">
    <property type="entry name" value="NTF2-like_dom_sf"/>
</dbReference>
<dbReference type="InterPro" id="IPR037401">
    <property type="entry name" value="SnoaL-like"/>
</dbReference>
<dbReference type="EMBL" id="ALYF01000014">
    <property type="protein sequence ID" value="EJW20375.1"/>
    <property type="molecule type" value="Genomic_DNA"/>
</dbReference>
<accession>J9A210</accession>
<protein>
    <recommendedName>
        <fullName evidence="1">SnoaL-like domain-containing protein</fullName>
    </recommendedName>
</protein>